<protein>
    <recommendedName>
        <fullName evidence="1">DDE-1 domain-containing protein</fullName>
    </recommendedName>
</protein>
<accession>A0A4Y2L6Z2</accession>
<name>A0A4Y2L6Z2_ARAVE</name>
<dbReference type="OrthoDB" id="6428588at2759"/>
<proteinExistence type="predicted"/>
<evidence type="ECO:0000259" key="1">
    <source>
        <dbReference type="Pfam" id="PF03184"/>
    </source>
</evidence>
<sequence length="81" mass="9274">MKVLLVLDNVPSHPSEEELKDSNIQAVFLLPNVMALIQPMDQDVIESVKRRYRRKLPTALSEEDGKNTNVIINHVIETNQH</sequence>
<evidence type="ECO:0000313" key="3">
    <source>
        <dbReference type="Proteomes" id="UP000499080"/>
    </source>
</evidence>
<feature type="domain" description="DDE-1" evidence="1">
    <location>
        <begin position="2"/>
        <end position="67"/>
    </location>
</feature>
<dbReference type="EMBL" id="BGPR01005372">
    <property type="protein sequence ID" value="GBN09577.1"/>
    <property type="molecule type" value="Genomic_DNA"/>
</dbReference>
<reference evidence="2 3" key="1">
    <citation type="journal article" date="2019" name="Sci. Rep.">
        <title>Orb-weaving spider Araneus ventricosus genome elucidates the spidroin gene catalogue.</title>
        <authorList>
            <person name="Kono N."/>
            <person name="Nakamura H."/>
            <person name="Ohtoshi R."/>
            <person name="Moran D.A.P."/>
            <person name="Shinohara A."/>
            <person name="Yoshida Y."/>
            <person name="Fujiwara M."/>
            <person name="Mori M."/>
            <person name="Tomita M."/>
            <person name="Arakawa K."/>
        </authorList>
    </citation>
    <scope>NUCLEOTIDE SEQUENCE [LARGE SCALE GENOMIC DNA]</scope>
</reference>
<keyword evidence="3" id="KW-1185">Reference proteome</keyword>
<dbReference type="Pfam" id="PF03184">
    <property type="entry name" value="DDE_1"/>
    <property type="match status" value="1"/>
</dbReference>
<evidence type="ECO:0000313" key="2">
    <source>
        <dbReference type="EMBL" id="GBN09577.1"/>
    </source>
</evidence>
<gene>
    <name evidence="2" type="ORF">AVEN_21128_1</name>
</gene>
<organism evidence="2 3">
    <name type="scientific">Araneus ventricosus</name>
    <name type="common">Orbweaver spider</name>
    <name type="synonym">Epeira ventricosa</name>
    <dbReference type="NCBI Taxonomy" id="182803"/>
    <lineage>
        <taxon>Eukaryota</taxon>
        <taxon>Metazoa</taxon>
        <taxon>Ecdysozoa</taxon>
        <taxon>Arthropoda</taxon>
        <taxon>Chelicerata</taxon>
        <taxon>Arachnida</taxon>
        <taxon>Araneae</taxon>
        <taxon>Araneomorphae</taxon>
        <taxon>Entelegynae</taxon>
        <taxon>Araneoidea</taxon>
        <taxon>Araneidae</taxon>
        <taxon>Araneus</taxon>
    </lineage>
</organism>
<dbReference type="AlphaFoldDB" id="A0A4Y2L6Z2"/>
<dbReference type="InterPro" id="IPR004875">
    <property type="entry name" value="DDE_SF_endonuclease_dom"/>
</dbReference>
<dbReference type="GO" id="GO:0003676">
    <property type="term" value="F:nucleic acid binding"/>
    <property type="evidence" value="ECO:0007669"/>
    <property type="project" value="InterPro"/>
</dbReference>
<comment type="caution">
    <text evidence="2">The sequence shown here is derived from an EMBL/GenBank/DDBJ whole genome shotgun (WGS) entry which is preliminary data.</text>
</comment>
<dbReference type="Proteomes" id="UP000499080">
    <property type="component" value="Unassembled WGS sequence"/>
</dbReference>